<dbReference type="Proteomes" id="UP000248340">
    <property type="component" value="Unassembled WGS sequence"/>
</dbReference>
<reference evidence="1 2" key="1">
    <citation type="submission" date="2016-12" db="EMBL/GenBank/DDBJ databases">
        <title>The genomes of Aspergillus section Nigri reveals drivers in fungal speciation.</title>
        <authorList>
            <consortium name="DOE Joint Genome Institute"/>
            <person name="Vesth T.C."/>
            <person name="Nybo J."/>
            <person name="Theobald S."/>
            <person name="Brandl J."/>
            <person name="Frisvad J.C."/>
            <person name="Nielsen K.F."/>
            <person name="Lyhne E.K."/>
            <person name="Kogle M.E."/>
            <person name="Kuo A."/>
            <person name="Riley R."/>
            <person name="Clum A."/>
            <person name="Nolan M."/>
            <person name="Lipzen A."/>
            <person name="Salamov A."/>
            <person name="Henrissat B."/>
            <person name="Wiebenga A."/>
            <person name="De Vries R.P."/>
            <person name="Grigoriev I.V."/>
            <person name="Mortensen U.H."/>
            <person name="Andersen M.R."/>
            <person name="Baker S.E."/>
        </authorList>
    </citation>
    <scope>NUCLEOTIDE SEQUENCE [LARGE SCALE GENOMIC DNA]</scope>
    <source>
        <strain evidence="1 2">CBS 121591</strain>
    </source>
</reference>
<dbReference type="RefSeq" id="XP_025496178.1">
    <property type="nucleotide sequence ID" value="XM_025630099.1"/>
</dbReference>
<dbReference type="GeneID" id="37132840"/>
<accession>A0A319DCX6</accession>
<sequence>MLPRPEKEVHGLCERLFSPPTPYGSPLLILRGCCFHYSCLPPSRRLSLRSAGSALRGCHPQMEDSGTRQDDSTFFFSGHRRSPPRLALLFLRSTRFQICPVWLLKYVSCVFAHEGHHDTPPFNLDILYSKYIHTTLRKQRRSSARPSWALIQTA</sequence>
<evidence type="ECO:0000313" key="2">
    <source>
        <dbReference type="Proteomes" id="UP000248340"/>
    </source>
</evidence>
<dbReference type="VEuPathDB" id="FungiDB:BO82DRAFT_143899"/>
<dbReference type="EMBL" id="KZ821678">
    <property type="protein sequence ID" value="PYH85978.1"/>
    <property type="molecule type" value="Genomic_DNA"/>
</dbReference>
<evidence type="ECO:0000313" key="1">
    <source>
        <dbReference type="EMBL" id="PYH85978.1"/>
    </source>
</evidence>
<gene>
    <name evidence="1" type="ORF">BO82DRAFT_143899</name>
</gene>
<keyword evidence="2" id="KW-1185">Reference proteome</keyword>
<organism evidence="1 2">
    <name type="scientific">Aspergillus uvarum CBS 121591</name>
    <dbReference type="NCBI Taxonomy" id="1448315"/>
    <lineage>
        <taxon>Eukaryota</taxon>
        <taxon>Fungi</taxon>
        <taxon>Dikarya</taxon>
        <taxon>Ascomycota</taxon>
        <taxon>Pezizomycotina</taxon>
        <taxon>Eurotiomycetes</taxon>
        <taxon>Eurotiomycetidae</taxon>
        <taxon>Eurotiales</taxon>
        <taxon>Aspergillaceae</taxon>
        <taxon>Aspergillus</taxon>
        <taxon>Aspergillus subgen. Circumdati</taxon>
    </lineage>
</organism>
<name>A0A319DCX6_9EURO</name>
<proteinExistence type="predicted"/>
<protein>
    <submittedName>
        <fullName evidence="1">Uncharacterized protein</fullName>
    </submittedName>
</protein>
<dbReference type="AlphaFoldDB" id="A0A319DCX6"/>